<dbReference type="InterPro" id="IPR011011">
    <property type="entry name" value="Znf_FYVE_PHD"/>
</dbReference>
<evidence type="ECO:0000256" key="1">
    <source>
        <dbReference type="ARBA" id="ARBA00022741"/>
    </source>
</evidence>
<evidence type="ECO:0000256" key="3">
    <source>
        <dbReference type="SAM" id="MobiDB-lite"/>
    </source>
</evidence>
<feature type="compositionally biased region" description="Basic and acidic residues" evidence="3">
    <location>
        <begin position="143"/>
        <end position="153"/>
    </location>
</feature>
<dbReference type="InterPro" id="IPR011009">
    <property type="entry name" value="Kinase-like_dom_sf"/>
</dbReference>
<evidence type="ECO:0000256" key="2">
    <source>
        <dbReference type="ARBA" id="ARBA00022840"/>
    </source>
</evidence>
<proteinExistence type="predicted"/>
<dbReference type="AlphaFoldDB" id="C5LZP8"/>
<accession>C5LZP8</accession>
<evidence type="ECO:0000313" key="5">
    <source>
        <dbReference type="EMBL" id="EEQ97716.1"/>
    </source>
</evidence>
<keyword evidence="6" id="KW-1185">Reference proteome</keyword>
<dbReference type="PROSITE" id="PS00108">
    <property type="entry name" value="PROTEIN_KINASE_ST"/>
    <property type="match status" value="1"/>
</dbReference>
<dbReference type="OrthoDB" id="2158884at2759"/>
<dbReference type="GeneID" id="9037096"/>
<protein>
    <submittedName>
        <fullName evidence="5">Rage-1, putative</fullName>
    </submittedName>
</protein>
<dbReference type="GO" id="GO:0005524">
    <property type="term" value="F:ATP binding"/>
    <property type="evidence" value="ECO:0007669"/>
    <property type="project" value="UniProtKB-KW"/>
</dbReference>
<dbReference type="InterPro" id="IPR008271">
    <property type="entry name" value="Ser/Thr_kinase_AS"/>
</dbReference>
<feature type="compositionally biased region" description="Basic and acidic residues" evidence="3">
    <location>
        <begin position="161"/>
        <end position="173"/>
    </location>
</feature>
<feature type="domain" description="Protein kinase" evidence="4">
    <location>
        <begin position="216"/>
        <end position="517"/>
    </location>
</feature>
<dbReference type="SMART" id="SM00220">
    <property type="entry name" value="S_TKc"/>
    <property type="match status" value="1"/>
</dbReference>
<feature type="region of interest" description="Disordered" evidence="3">
    <location>
        <begin position="119"/>
        <end position="183"/>
    </location>
</feature>
<dbReference type="InParanoid" id="C5LZP8"/>
<dbReference type="SUPFAM" id="SSF56112">
    <property type="entry name" value="Protein kinase-like (PK-like)"/>
    <property type="match status" value="1"/>
</dbReference>
<organism evidence="6">
    <name type="scientific">Perkinsus marinus (strain ATCC 50983 / TXsc)</name>
    <dbReference type="NCBI Taxonomy" id="423536"/>
    <lineage>
        <taxon>Eukaryota</taxon>
        <taxon>Sar</taxon>
        <taxon>Alveolata</taxon>
        <taxon>Perkinsozoa</taxon>
        <taxon>Perkinsea</taxon>
        <taxon>Perkinsida</taxon>
        <taxon>Perkinsidae</taxon>
        <taxon>Perkinsus</taxon>
    </lineage>
</organism>
<gene>
    <name evidence="5" type="ORF">Pmar_PMAR004453</name>
</gene>
<dbReference type="EMBL" id="GG686971">
    <property type="protein sequence ID" value="EEQ97716.1"/>
    <property type="molecule type" value="Genomic_DNA"/>
</dbReference>
<dbReference type="GO" id="GO:0004672">
    <property type="term" value="F:protein kinase activity"/>
    <property type="evidence" value="ECO:0007669"/>
    <property type="project" value="InterPro"/>
</dbReference>
<dbReference type="Proteomes" id="UP000007800">
    <property type="component" value="Unassembled WGS sequence"/>
</dbReference>
<dbReference type="PROSITE" id="PS50011">
    <property type="entry name" value="PROTEIN_KINASE_DOM"/>
    <property type="match status" value="1"/>
</dbReference>
<dbReference type="InterPro" id="IPR000719">
    <property type="entry name" value="Prot_kinase_dom"/>
</dbReference>
<dbReference type="PANTHER" id="PTHR24055">
    <property type="entry name" value="MITOGEN-ACTIVATED PROTEIN KINASE"/>
    <property type="match status" value="1"/>
</dbReference>
<dbReference type="InterPro" id="IPR050117">
    <property type="entry name" value="MAPK"/>
</dbReference>
<dbReference type="SUPFAM" id="SSF57903">
    <property type="entry name" value="FYVE/PHD zinc finger"/>
    <property type="match status" value="1"/>
</dbReference>
<reference evidence="5 6" key="1">
    <citation type="submission" date="2008-07" db="EMBL/GenBank/DDBJ databases">
        <authorList>
            <person name="El-Sayed N."/>
            <person name="Caler E."/>
            <person name="Inman J."/>
            <person name="Amedeo P."/>
            <person name="Hass B."/>
            <person name="Wortman J."/>
        </authorList>
    </citation>
    <scope>NUCLEOTIDE SEQUENCE [LARGE SCALE GENOMIC DNA]</scope>
    <source>
        <strain evidence="6">ATCC 50983 / TXsc</strain>
    </source>
</reference>
<sequence length="706" mass="80581">MTRPASIFTMDGGVANITLNLKEFQISSRRQRVERQRQATCDQLLSWWHADCAKLWADATSTEAPDLEDETIPWYCPRCTSRKGRKRKRREEHLRYDRVRISEGLTADVKPTIYSISMTNGSLPTVARGSVDPQEGCSTEENGQPRKPSDCKSEPNWSVDSDGHAPKVDKDPSEQSMSGPPVALETLERASRVEKMMTRWQEFAMCVEKITAAGARRTFRKKGEGTFSEVLLGRHIRSNQEVAIKYLKNKFHSIDAVNSFNEIRALRMLRDHPNIVRLLDVLYDITTGSLALVLELMDMNVYEAIRGRKYYFPELRVGRWMTQLLCAVEFLHGKGLFHRDIKPENLLLHQYDTLKLADLGSCKGVYESFFDHIFNEGIDYISTMDSGMANITLKLKGVHFVSHKGVTASRHCARLHTAASRTTEAGDVRSAADALFVPLFPGKNEVDQVNKIHKVMGLPAEDLLKYFKRSSKSKGEIDLWLRKCKVSDEAIETIKVLLTYDAEQRPTATEALRLPYFDSHRYAVPGIRSWISMTLKCLRKEKCRARILYRIAICRRPQEARLVTNLKWGMMIYQSLPEAHRGYDQRDHATIGGRLMRENDRLLVEADATVMSGFGRQNGMRMEQISETTRLPPIPQRQPQESGHSRAMGIGVDASPYQQRHHRRSNRVYHRTLRIASGRTQMPALELSNTHLTACSKSRSLVMKKI</sequence>
<dbReference type="RefSeq" id="XP_002764999.1">
    <property type="nucleotide sequence ID" value="XM_002764953.1"/>
</dbReference>
<keyword evidence="2" id="KW-0067">ATP-binding</keyword>
<evidence type="ECO:0000259" key="4">
    <source>
        <dbReference type="PROSITE" id="PS50011"/>
    </source>
</evidence>
<evidence type="ECO:0000313" key="6">
    <source>
        <dbReference type="Proteomes" id="UP000007800"/>
    </source>
</evidence>
<dbReference type="Gene3D" id="1.10.510.10">
    <property type="entry name" value="Transferase(Phosphotransferase) domain 1"/>
    <property type="match status" value="2"/>
</dbReference>
<keyword evidence="1" id="KW-0547">Nucleotide-binding</keyword>
<name>C5LZP8_PERM5</name>
<dbReference type="Pfam" id="PF00069">
    <property type="entry name" value="Pkinase"/>
    <property type="match status" value="1"/>
</dbReference>